<dbReference type="InterPro" id="IPR028979">
    <property type="entry name" value="Ser_kin/Pase_Hpr-like_N_sf"/>
</dbReference>
<evidence type="ECO:0000259" key="1">
    <source>
        <dbReference type="Pfam" id="PF07085"/>
    </source>
</evidence>
<dbReference type="EMBL" id="AP023368">
    <property type="protein sequence ID" value="BCK01749.1"/>
    <property type="molecule type" value="Genomic_DNA"/>
</dbReference>
<gene>
    <name evidence="2" type="ORF">bsdcttw_47890</name>
</gene>
<dbReference type="AlphaFoldDB" id="A0A7M3SAY1"/>
<reference evidence="2 3" key="1">
    <citation type="submission" date="2020-08" db="EMBL/GenBank/DDBJ databases">
        <title>Draft genome sequencing of an Anaerocolumna strain isolated from anoxic soil subjected to BSD treatment.</title>
        <authorList>
            <person name="Uek A."/>
            <person name="Tonouchi A."/>
        </authorList>
    </citation>
    <scope>NUCLEOTIDE SEQUENCE [LARGE SCALE GENOMIC DNA]</scope>
    <source>
        <strain evidence="2 3">CTTW</strain>
    </source>
</reference>
<evidence type="ECO:0000313" key="2">
    <source>
        <dbReference type="EMBL" id="BCK01749.1"/>
    </source>
</evidence>
<sequence length="111" mass="11739">MTVKELLDQNLFQLINKGDNAEQVITTPYCCDLLSVAMGKAPSGAVWVTVMANVNTLAVAALAEVACIILAEGVLADEQTLKKAKEQGITVLSAGEPVFETALKVHQLLNA</sequence>
<dbReference type="RefSeq" id="WP_185257282.1">
    <property type="nucleotide sequence ID" value="NZ_AP023368.1"/>
</dbReference>
<protein>
    <recommendedName>
        <fullName evidence="1">DRTGG domain-containing protein</fullName>
    </recommendedName>
</protein>
<organism evidence="2 3">
    <name type="scientific">Anaerocolumna chitinilytica</name>
    <dbReference type="NCBI Taxonomy" id="1727145"/>
    <lineage>
        <taxon>Bacteria</taxon>
        <taxon>Bacillati</taxon>
        <taxon>Bacillota</taxon>
        <taxon>Clostridia</taxon>
        <taxon>Lachnospirales</taxon>
        <taxon>Lachnospiraceae</taxon>
        <taxon>Anaerocolumna</taxon>
    </lineage>
</organism>
<name>A0A7M3SAY1_9FIRM</name>
<dbReference type="Proteomes" id="UP000515703">
    <property type="component" value="Chromosome"/>
</dbReference>
<feature type="domain" description="DRTGG" evidence="1">
    <location>
        <begin position="56"/>
        <end position="107"/>
    </location>
</feature>
<reference evidence="2 3" key="2">
    <citation type="submission" date="2020-08" db="EMBL/GenBank/DDBJ databases">
        <authorList>
            <person name="Ueki A."/>
            <person name="Tonouchi A."/>
        </authorList>
    </citation>
    <scope>NUCLEOTIDE SEQUENCE [LARGE SCALE GENOMIC DNA]</scope>
    <source>
        <strain evidence="2 3">CTTW</strain>
    </source>
</reference>
<dbReference type="InterPro" id="IPR010766">
    <property type="entry name" value="DRTGG"/>
</dbReference>
<dbReference type="KEGG" id="acht:bsdcttw_47890"/>
<accession>A0A7M3SAY1</accession>
<dbReference type="Gene3D" id="3.40.1390.20">
    <property type="entry name" value="HprK N-terminal domain-like"/>
    <property type="match status" value="1"/>
</dbReference>
<proteinExistence type="predicted"/>
<dbReference type="Pfam" id="PF07085">
    <property type="entry name" value="DRTGG"/>
    <property type="match status" value="1"/>
</dbReference>
<keyword evidence="3" id="KW-1185">Reference proteome</keyword>
<evidence type="ECO:0000313" key="3">
    <source>
        <dbReference type="Proteomes" id="UP000515703"/>
    </source>
</evidence>
<dbReference type="SUPFAM" id="SSF75138">
    <property type="entry name" value="HprK N-terminal domain-like"/>
    <property type="match status" value="1"/>
</dbReference>